<dbReference type="Pfam" id="PF07833">
    <property type="entry name" value="Cu_amine_oxidN1"/>
    <property type="match status" value="1"/>
</dbReference>
<dbReference type="EMBL" id="FQUA01000007">
    <property type="protein sequence ID" value="SHE78960.1"/>
    <property type="molecule type" value="Genomic_DNA"/>
</dbReference>
<reference evidence="5" key="2">
    <citation type="submission" date="2016-01" db="EMBL/GenBank/DDBJ databases">
        <authorList>
            <person name="Poehlein A."/>
            <person name="Schlien K."/>
            <person name="Gottschalk G."/>
            <person name="Buckel W."/>
            <person name="Daniel R."/>
        </authorList>
    </citation>
    <scope>NUCLEOTIDE SEQUENCE [LARGE SCALE GENOMIC DNA]</scope>
    <source>
        <strain evidence="5">X2</strain>
    </source>
</reference>
<keyword evidence="5" id="KW-1185">Reference proteome</keyword>
<dbReference type="PROSITE" id="PS51257">
    <property type="entry name" value="PROKAR_LIPOPROTEIN"/>
    <property type="match status" value="1"/>
</dbReference>
<reference evidence="3 5" key="1">
    <citation type="journal article" date="2016" name="Genome Announc.">
        <title>Complete Genome Sequence of the Amino Acid-Fermenting Clostridium propionicum X2 (DSM 1682).</title>
        <authorList>
            <person name="Poehlein A."/>
            <person name="Schlien K."/>
            <person name="Chowdhury N.P."/>
            <person name="Gottschalk G."/>
            <person name="Buckel W."/>
            <person name="Daniel R."/>
        </authorList>
    </citation>
    <scope>NUCLEOTIDE SEQUENCE [LARGE SCALE GENOMIC DNA]</scope>
    <source>
        <strain evidence="3 5">X2</strain>
    </source>
</reference>
<organism evidence="4 6">
    <name type="scientific">Anaerotignum propionicum DSM 1682</name>
    <dbReference type="NCBI Taxonomy" id="991789"/>
    <lineage>
        <taxon>Bacteria</taxon>
        <taxon>Bacillati</taxon>
        <taxon>Bacillota</taxon>
        <taxon>Clostridia</taxon>
        <taxon>Lachnospirales</taxon>
        <taxon>Anaerotignaceae</taxon>
        <taxon>Anaerotignum</taxon>
    </lineage>
</organism>
<feature type="domain" description="Copper amine oxidase-like N-terminal" evidence="2">
    <location>
        <begin position="425"/>
        <end position="469"/>
    </location>
</feature>
<dbReference type="OrthoDB" id="2080377at2"/>
<proteinExistence type="predicted"/>
<evidence type="ECO:0000313" key="4">
    <source>
        <dbReference type="EMBL" id="SHE78960.1"/>
    </source>
</evidence>
<name>A0A0X8V8H5_ANAPI</name>
<sequence>MRKKLAALLCAVMCIASFTGCSSAELGYLQMSADMLTKMDVCEASGKVNVELDADAMKEYVAELAKASGSADEDLKDAIQGLDALKGKKSAVIDYALKMDMNTLAYYVDMDVTYDGKKYDMGDMYYAMTDGVYVSGKTVWGMYELTKDLAGKEKDSYLQDENFAKELKTLLDGSKYIKVMSMKELGMTDEEIKKMVPEGGYSKLYASVMDFYKNAFSGFTTNMVSEVNGGYKIKADGKAVAELFVNLLDYVGNNPDTVLGATSTYMMDVMKAMNSSEEEMAAFKAGMEEAKKDTASIKAATDSIKVMVQQGIAKPEVSKALNSFAYEATVTKSGAGFHSTEVFGITNGSKNVLKVTSTGDVKASSGKVVMPTGSVSKDDFEAKMTALVEKYNPVTAVTALWGGEGDSQAMLTKVRKDESFFSAGNDVDLAEYVEADGRVYLPLRVICEAMGEKVEWNNAEKKAYIVRADGKTAMEGLVQNGKSFISVRDFEKLGYGVEFKKVDSLKQVTVTKK</sequence>
<feature type="chain" id="PRO_5044547749" evidence="1">
    <location>
        <begin position="25"/>
        <end position="513"/>
    </location>
</feature>
<reference evidence="6" key="3">
    <citation type="submission" date="2016-11" db="EMBL/GenBank/DDBJ databases">
        <authorList>
            <person name="Jaros S."/>
            <person name="Januszkiewicz K."/>
            <person name="Wedrychowicz H."/>
        </authorList>
    </citation>
    <scope>NUCLEOTIDE SEQUENCE [LARGE SCALE GENOMIC DNA]</scope>
    <source>
        <strain evidence="6">DSM 1682</strain>
    </source>
</reference>
<gene>
    <name evidence="3" type="ORF">CPRO_04180</name>
    <name evidence="4" type="ORF">SAMN02745151_01802</name>
</gene>
<evidence type="ECO:0000259" key="2">
    <source>
        <dbReference type="Pfam" id="PF07833"/>
    </source>
</evidence>
<keyword evidence="1" id="KW-0732">Signal</keyword>
<dbReference type="Proteomes" id="UP000184204">
    <property type="component" value="Unassembled WGS sequence"/>
</dbReference>
<dbReference type="Proteomes" id="UP000068026">
    <property type="component" value="Chromosome"/>
</dbReference>
<reference evidence="4" key="4">
    <citation type="submission" date="2016-11" db="EMBL/GenBank/DDBJ databases">
        <authorList>
            <person name="Varghese N."/>
            <person name="Submissions S."/>
        </authorList>
    </citation>
    <scope>NUCLEOTIDE SEQUENCE</scope>
    <source>
        <strain evidence="4">DSM 1682</strain>
    </source>
</reference>
<evidence type="ECO:0000313" key="5">
    <source>
        <dbReference type="Proteomes" id="UP000068026"/>
    </source>
</evidence>
<evidence type="ECO:0000256" key="1">
    <source>
        <dbReference type="SAM" id="SignalP"/>
    </source>
</evidence>
<protein>
    <submittedName>
        <fullName evidence="4">Copper amine oxidase N-terminal domain-containing protein</fullName>
    </submittedName>
</protein>
<evidence type="ECO:0000313" key="6">
    <source>
        <dbReference type="Proteomes" id="UP000184204"/>
    </source>
</evidence>
<accession>A0A0X8V8H5</accession>
<evidence type="ECO:0000313" key="3">
    <source>
        <dbReference type="EMBL" id="AMJ40027.1"/>
    </source>
</evidence>
<feature type="signal peptide" evidence="1">
    <location>
        <begin position="1"/>
        <end position="24"/>
    </location>
</feature>
<dbReference type="EMBL" id="CP014223">
    <property type="protein sequence ID" value="AMJ40027.1"/>
    <property type="molecule type" value="Genomic_DNA"/>
</dbReference>
<dbReference type="RefSeq" id="WP_066047315.1">
    <property type="nucleotide sequence ID" value="NZ_CP014223.1"/>
</dbReference>
<dbReference type="AlphaFoldDB" id="A0A0X8V8H5"/>
<dbReference type="InterPro" id="IPR012854">
    <property type="entry name" value="Cu_amine_oxidase-like_N"/>
</dbReference>
<dbReference type="KEGG" id="cpro:CPRO_04180"/>